<dbReference type="RefSeq" id="WP_066750089.1">
    <property type="nucleotide sequence ID" value="NZ_LXEN01000097.1"/>
</dbReference>
<evidence type="ECO:0000313" key="3">
    <source>
        <dbReference type="Proteomes" id="UP000094023"/>
    </source>
</evidence>
<protein>
    <recommendedName>
        <fullName evidence="4">Lipoprotein</fullName>
    </recommendedName>
</protein>
<evidence type="ECO:0000256" key="1">
    <source>
        <dbReference type="SAM" id="SignalP"/>
    </source>
</evidence>
<keyword evidence="3" id="KW-1185">Reference proteome</keyword>
<feature type="signal peptide" evidence="1">
    <location>
        <begin position="1"/>
        <end position="20"/>
    </location>
</feature>
<comment type="caution">
    <text evidence="2">The sequence shown here is derived from an EMBL/GenBank/DDBJ whole genome shotgun (WGS) entry which is preliminary data.</text>
</comment>
<evidence type="ECO:0000313" key="2">
    <source>
        <dbReference type="EMBL" id="OAT26948.1"/>
    </source>
</evidence>
<keyword evidence="1" id="KW-0732">Signal</keyword>
<feature type="chain" id="PRO_5008278830" description="Lipoprotein" evidence="1">
    <location>
        <begin position="21"/>
        <end position="132"/>
    </location>
</feature>
<dbReference type="OrthoDB" id="6465911at2"/>
<sequence length="132" mass="15242">MNQIQLILLSLLLVSLTGCSNTVKSASQDIHATTSKEQKSHSKNKFLSKDVIMSSENSCIDDMTLLKQTSYNDYQIFFQQYSGIMNEYHFLRINSEIMDSDTKRYLTDILTIKYDTLCSKIKFSVFQSIKKK</sequence>
<reference evidence="2 3" key="1">
    <citation type="submission" date="2016-04" db="EMBL/GenBank/DDBJ databases">
        <title>ATOL: Assembling a taxonomically balanced genome-scale reconstruction of the evolutionary history of the Enterobacteriaceae.</title>
        <authorList>
            <person name="Plunkett G.III."/>
            <person name="Neeno-Eckwall E.C."/>
            <person name="Glasner J.D."/>
            <person name="Perna N.T."/>
        </authorList>
    </citation>
    <scope>NUCLEOTIDE SEQUENCE [LARGE SCALE GENOMIC DNA]</scope>
    <source>
        <strain evidence="2 3">ATCC 19692</strain>
    </source>
</reference>
<gene>
    <name evidence="2" type="ORF">M983_2053</name>
</gene>
<dbReference type="Proteomes" id="UP000094023">
    <property type="component" value="Unassembled WGS sequence"/>
</dbReference>
<dbReference type="EMBL" id="LXEN01000097">
    <property type="protein sequence ID" value="OAT26948.1"/>
    <property type="molecule type" value="Genomic_DNA"/>
</dbReference>
<organism evidence="2 3">
    <name type="scientific">Proteus myxofaciens ATCC 19692</name>
    <dbReference type="NCBI Taxonomy" id="1354337"/>
    <lineage>
        <taxon>Bacteria</taxon>
        <taxon>Pseudomonadati</taxon>
        <taxon>Pseudomonadota</taxon>
        <taxon>Gammaproteobacteria</taxon>
        <taxon>Enterobacterales</taxon>
        <taxon>Morganellaceae</taxon>
        <taxon>Proteus</taxon>
    </lineage>
</organism>
<proteinExistence type="predicted"/>
<accession>A0A198FQ00</accession>
<evidence type="ECO:0008006" key="4">
    <source>
        <dbReference type="Google" id="ProtNLM"/>
    </source>
</evidence>
<name>A0A198FQ00_9GAMM</name>
<dbReference type="AlphaFoldDB" id="A0A198FQ00"/>